<dbReference type="InterPro" id="IPR036691">
    <property type="entry name" value="Endo/exonu/phosph_ase_sf"/>
</dbReference>
<dbReference type="PANTHER" id="PTHR33710">
    <property type="entry name" value="BNAC02G09200D PROTEIN"/>
    <property type="match status" value="1"/>
</dbReference>
<gene>
    <name evidence="3" type="ORF">OLC1_LOCUS2372</name>
</gene>
<keyword evidence="4" id="KW-1185">Reference proteome</keyword>
<dbReference type="AlphaFoldDB" id="A0AAV1C5Q8"/>
<sequence length="575" mass="65546">MGKPLQQNKGRDSIEAHVVKKKEIKIAPARPKWNFKVGTDKTDKQALDVEIISTDPLIAKEKETIIVDLQPSPERNENEIDVVNVHNSIPAPTTNRFSELQDMCDGEVDLTVETEDEVENVYTEGNDVQGDKLAALMNESALETITVVDDKFATPSNDSITDVVLASVLQSVVGKFPDDSFEMDNQDDNEDQEGGGQWSEREKDDALVTENEQGERTVKKKRGQKTKEARAKQLEGAELQRSRFSILKLVMFLFKKTFLLSSLYAKSNKVDRRPLWSSLETFRDAFPNSPWVVHGDFNVIHSLEEYSGSSVQDYGGIDEFNQIIESTGLFDTTPIGDEFTWGETRSTGWVDKRLDRILFTNEWLDMFPRVLVEHLSRTTSDHCPLLLQFDAQIETICPPVSIFKQMEKRYQRFLWQGSNEEKRKDWRSWDRLTFPTSENGLGLRRFQDVYRPFRVNYGGRAILEIEKGVRNVLSVHDLKAGNVEERNFVEQAFGFKLKRIKKCHCITVKWMAARAEGYRLNTDSSLVNTDSGYGFAIRKHDGNLICMAKMVILEARIALERKCLACCLGSENVSS</sequence>
<name>A0AAV1C5Q8_OLDCO</name>
<evidence type="ECO:0000256" key="1">
    <source>
        <dbReference type="SAM" id="MobiDB-lite"/>
    </source>
</evidence>
<dbReference type="GO" id="GO:0003824">
    <property type="term" value="F:catalytic activity"/>
    <property type="evidence" value="ECO:0007669"/>
    <property type="project" value="InterPro"/>
</dbReference>
<dbReference type="Gene3D" id="3.60.10.10">
    <property type="entry name" value="Endonuclease/exonuclease/phosphatase"/>
    <property type="match status" value="1"/>
</dbReference>
<dbReference type="SUPFAM" id="SSF56219">
    <property type="entry name" value="DNase I-like"/>
    <property type="match status" value="1"/>
</dbReference>
<proteinExistence type="predicted"/>
<feature type="compositionally biased region" description="Acidic residues" evidence="1">
    <location>
        <begin position="179"/>
        <end position="193"/>
    </location>
</feature>
<protein>
    <submittedName>
        <fullName evidence="3">OLC1v1024851C1</fullName>
    </submittedName>
</protein>
<dbReference type="Proteomes" id="UP001161247">
    <property type="component" value="Chromosome 1"/>
</dbReference>
<reference evidence="3" key="1">
    <citation type="submission" date="2023-03" db="EMBL/GenBank/DDBJ databases">
        <authorList>
            <person name="Julca I."/>
        </authorList>
    </citation>
    <scope>NUCLEOTIDE SEQUENCE</scope>
</reference>
<dbReference type="EMBL" id="OX459118">
    <property type="protein sequence ID" value="CAI9090147.1"/>
    <property type="molecule type" value="Genomic_DNA"/>
</dbReference>
<evidence type="ECO:0000313" key="4">
    <source>
        <dbReference type="Proteomes" id="UP001161247"/>
    </source>
</evidence>
<dbReference type="InterPro" id="IPR005135">
    <property type="entry name" value="Endo/exonuclease/phosphatase"/>
</dbReference>
<feature type="region of interest" description="Disordered" evidence="1">
    <location>
        <begin position="178"/>
        <end position="229"/>
    </location>
</feature>
<dbReference type="PANTHER" id="PTHR33710:SF77">
    <property type="entry name" value="DNASE I-LIKE SUPERFAMILY PROTEIN"/>
    <property type="match status" value="1"/>
</dbReference>
<evidence type="ECO:0000313" key="3">
    <source>
        <dbReference type="EMBL" id="CAI9090147.1"/>
    </source>
</evidence>
<evidence type="ECO:0000259" key="2">
    <source>
        <dbReference type="Pfam" id="PF03372"/>
    </source>
</evidence>
<feature type="domain" description="Endonuclease/exonuclease/phosphatase" evidence="2">
    <location>
        <begin position="283"/>
        <end position="382"/>
    </location>
</feature>
<dbReference type="Pfam" id="PF03372">
    <property type="entry name" value="Exo_endo_phos"/>
    <property type="match status" value="1"/>
</dbReference>
<organism evidence="3 4">
    <name type="scientific">Oldenlandia corymbosa var. corymbosa</name>
    <dbReference type="NCBI Taxonomy" id="529605"/>
    <lineage>
        <taxon>Eukaryota</taxon>
        <taxon>Viridiplantae</taxon>
        <taxon>Streptophyta</taxon>
        <taxon>Embryophyta</taxon>
        <taxon>Tracheophyta</taxon>
        <taxon>Spermatophyta</taxon>
        <taxon>Magnoliopsida</taxon>
        <taxon>eudicotyledons</taxon>
        <taxon>Gunneridae</taxon>
        <taxon>Pentapetalae</taxon>
        <taxon>asterids</taxon>
        <taxon>lamiids</taxon>
        <taxon>Gentianales</taxon>
        <taxon>Rubiaceae</taxon>
        <taxon>Rubioideae</taxon>
        <taxon>Spermacoceae</taxon>
        <taxon>Hedyotis-Oldenlandia complex</taxon>
        <taxon>Oldenlandia</taxon>
    </lineage>
</organism>
<accession>A0AAV1C5Q8</accession>